<dbReference type="AlphaFoldDB" id="A0A2W4Z6C4"/>
<evidence type="ECO:0000313" key="3">
    <source>
        <dbReference type="EMBL" id="PZO77890.1"/>
    </source>
</evidence>
<dbReference type="Proteomes" id="UP000248614">
    <property type="component" value="Unassembled WGS sequence"/>
</dbReference>
<gene>
    <name evidence="3" type="ORF">DI632_08185</name>
</gene>
<evidence type="ECO:0000256" key="2">
    <source>
        <dbReference type="SAM" id="Phobius"/>
    </source>
</evidence>
<proteinExistence type="predicted"/>
<organism evidence="3 4">
    <name type="scientific">Sphingomonas hengshuiensis</name>
    <dbReference type="NCBI Taxonomy" id="1609977"/>
    <lineage>
        <taxon>Bacteria</taxon>
        <taxon>Pseudomonadati</taxon>
        <taxon>Pseudomonadota</taxon>
        <taxon>Alphaproteobacteria</taxon>
        <taxon>Sphingomonadales</taxon>
        <taxon>Sphingomonadaceae</taxon>
        <taxon>Sphingomonas</taxon>
    </lineage>
</organism>
<evidence type="ECO:0000313" key="4">
    <source>
        <dbReference type="Proteomes" id="UP000248614"/>
    </source>
</evidence>
<dbReference type="EMBL" id="QFNF01000016">
    <property type="protein sequence ID" value="PZO77890.1"/>
    <property type="molecule type" value="Genomic_DNA"/>
</dbReference>
<protein>
    <submittedName>
        <fullName evidence="3">Uncharacterized protein</fullName>
    </submittedName>
</protein>
<feature type="transmembrane region" description="Helical" evidence="2">
    <location>
        <begin position="31"/>
        <end position="49"/>
    </location>
</feature>
<keyword evidence="2" id="KW-1133">Transmembrane helix</keyword>
<keyword evidence="1" id="KW-0175">Coiled coil</keyword>
<keyword evidence="2" id="KW-0472">Membrane</keyword>
<feature type="coiled-coil region" evidence="1">
    <location>
        <begin position="78"/>
        <end position="105"/>
    </location>
</feature>
<reference evidence="3 4" key="1">
    <citation type="submission" date="2017-08" db="EMBL/GenBank/DDBJ databases">
        <title>Infants hospitalized years apart are colonized by the same room-sourced microbial strains.</title>
        <authorList>
            <person name="Brooks B."/>
            <person name="Olm M.R."/>
            <person name="Firek B.A."/>
            <person name="Baker R."/>
            <person name="Thomas B.C."/>
            <person name="Morowitz M.J."/>
            <person name="Banfield J.F."/>
        </authorList>
    </citation>
    <scope>NUCLEOTIDE SEQUENCE [LARGE SCALE GENOMIC DNA]</scope>
    <source>
        <strain evidence="3">S2_018_000_R3_110</strain>
    </source>
</reference>
<evidence type="ECO:0000256" key="1">
    <source>
        <dbReference type="SAM" id="Coils"/>
    </source>
</evidence>
<sequence length="118" mass="13969">MPGVKLRHLFSPIHAVRDFVAFARAREKHEWWFLLASICVVLVIGWAFVHDSYFERAYKPNIIYVESWPANRSDAEIIAQQQIDLAKERAEAAEFERERAKRQAEWKRIDDKLKSWGI</sequence>
<keyword evidence="2" id="KW-0812">Transmembrane</keyword>
<comment type="caution">
    <text evidence="3">The sequence shown here is derived from an EMBL/GenBank/DDBJ whole genome shotgun (WGS) entry which is preliminary data.</text>
</comment>
<name>A0A2W4Z6C4_9SPHN</name>
<accession>A0A2W4Z6C4</accession>